<organism evidence="1 2">
    <name type="scientific">Paramecium pentaurelia</name>
    <dbReference type="NCBI Taxonomy" id="43138"/>
    <lineage>
        <taxon>Eukaryota</taxon>
        <taxon>Sar</taxon>
        <taxon>Alveolata</taxon>
        <taxon>Ciliophora</taxon>
        <taxon>Intramacronucleata</taxon>
        <taxon>Oligohymenophorea</taxon>
        <taxon>Peniculida</taxon>
        <taxon>Parameciidae</taxon>
        <taxon>Paramecium</taxon>
    </lineage>
</organism>
<dbReference type="Proteomes" id="UP000689195">
    <property type="component" value="Unassembled WGS sequence"/>
</dbReference>
<sequence>MEQMHSQYMTNMLRIMQYFSLFQSQFLNLSGLINQFVDFDIPNIISPNICSINSQEIFQLSISSYSQFYLKYNFSQDNMIDFTSINVYYNFQSYSLCDQIKLAYIKLSNYQSDLMIGQLMLCEVAHLNLANLFRTYFKITNLQYINQQMNCLFIANKKQINFTFSNQFKKFLTTF</sequence>
<comment type="caution">
    <text evidence="1">The sequence shown here is derived from an EMBL/GenBank/DDBJ whole genome shotgun (WGS) entry which is preliminary data.</text>
</comment>
<accession>A0A8S1T6Y1</accession>
<dbReference type="EMBL" id="CAJJDO010000017">
    <property type="protein sequence ID" value="CAD8148240.1"/>
    <property type="molecule type" value="Genomic_DNA"/>
</dbReference>
<proteinExistence type="predicted"/>
<reference evidence="1" key="1">
    <citation type="submission" date="2021-01" db="EMBL/GenBank/DDBJ databases">
        <authorList>
            <consortium name="Genoscope - CEA"/>
            <person name="William W."/>
        </authorList>
    </citation>
    <scope>NUCLEOTIDE SEQUENCE</scope>
</reference>
<protein>
    <submittedName>
        <fullName evidence="1">Uncharacterized protein</fullName>
    </submittedName>
</protein>
<name>A0A8S1T6Y1_9CILI</name>
<keyword evidence="2" id="KW-1185">Reference proteome</keyword>
<gene>
    <name evidence="1" type="ORF">PPENT_87.1.T0170384</name>
</gene>
<evidence type="ECO:0000313" key="2">
    <source>
        <dbReference type="Proteomes" id="UP000689195"/>
    </source>
</evidence>
<dbReference type="AlphaFoldDB" id="A0A8S1T6Y1"/>
<evidence type="ECO:0000313" key="1">
    <source>
        <dbReference type="EMBL" id="CAD8148240.1"/>
    </source>
</evidence>